<dbReference type="OrthoDB" id="9773381at2"/>
<dbReference type="Proteomes" id="UP000095455">
    <property type="component" value="Unassembled WGS sequence"/>
</dbReference>
<evidence type="ECO:0000313" key="3">
    <source>
        <dbReference type="EMBL" id="CUO15183.1"/>
    </source>
</evidence>
<evidence type="ECO:0000313" key="4">
    <source>
        <dbReference type="EMBL" id="MDB9003911.1"/>
    </source>
</evidence>
<dbReference type="AlphaFoldDB" id="A0A173V9X1"/>
<dbReference type="EMBL" id="CYYK01000005">
    <property type="protein sequence ID" value="CUO15183.1"/>
    <property type="molecule type" value="Genomic_DNA"/>
</dbReference>
<evidence type="ECO:0000313" key="5">
    <source>
        <dbReference type="EMBL" id="MRY95385.1"/>
    </source>
</evidence>
<dbReference type="Proteomes" id="UP000461276">
    <property type="component" value="Unassembled WGS sequence"/>
</dbReference>
<dbReference type="EMBL" id="WKMO01000006">
    <property type="protein sequence ID" value="MSB73325.1"/>
    <property type="molecule type" value="Genomic_DNA"/>
</dbReference>
<evidence type="ECO:0000313" key="14">
    <source>
        <dbReference type="Proteomes" id="UP000461276"/>
    </source>
</evidence>
<accession>A0A173V9X1</accession>
<evidence type="ECO:0000313" key="10">
    <source>
        <dbReference type="Proteomes" id="UP000095591"/>
    </source>
</evidence>
<dbReference type="Proteomes" id="UP000095591">
    <property type="component" value="Unassembled WGS sequence"/>
</dbReference>
<dbReference type="InterPro" id="IPR032274">
    <property type="entry name" value="DUF4835"/>
</dbReference>
<evidence type="ECO:0000313" key="7">
    <source>
        <dbReference type="EMBL" id="MSB73325.1"/>
    </source>
</evidence>
<reference evidence="8 11" key="2">
    <citation type="submission" date="2018-08" db="EMBL/GenBank/DDBJ databases">
        <title>A genome reference for cultivated species of the human gut microbiota.</title>
        <authorList>
            <person name="Zou Y."/>
            <person name="Xue W."/>
            <person name="Luo G."/>
        </authorList>
    </citation>
    <scope>NUCLEOTIDE SEQUENCE [LARGE SCALE GENOMIC DNA]</scope>
    <source>
        <strain evidence="8 11">AM30-4</strain>
    </source>
</reference>
<evidence type="ECO:0000256" key="1">
    <source>
        <dbReference type="SAM" id="SignalP"/>
    </source>
</evidence>
<dbReference type="Proteomes" id="UP000284660">
    <property type="component" value="Unassembled WGS sequence"/>
</dbReference>
<evidence type="ECO:0000313" key="9">
    <source>
        <dbReference type="Proteomes" id="UP000095455"/>
    </source>
</evidence>
<reference evidence="4" key="4">
    <citation type="submission" date="2023-01" db="EMBL/GenBank/DDBJ databases">
        <title>Human gut microbiome strain richness.</title>
        <authorList>
            <person name="Chen-Liaw A."/>
        </authorList>
    </citation>
    <scope>NUCLEOTIDE SEQUENCE</scope>
    <source>
        <strain evidence="4">RTP21484st1_E5_RTP21484_190118</strain>
    </source>
</reference>
<dbReference type="EMBL" id="WKNE01000005">
    <property type="protein sequence ID" value="MRZ54874.1"/>
    <property type="molecule type" value="Genomic_DNA"/>
</dbReference>
<organism evidence="2 10">
    <name type="scientific">Parabacteroides distasonis</name>
    <dbReference type="NCBI Taxonomy" id="823"/>
    <lineage>
        <taxon>Bacteria</taxon>
        <taxon>Pseudomonadati</taxon>
        <taxon>Bacteroidota</taxon>
        <taxon>Bacteroidia</taxon>
        <taxon>Bacteroidales</taxon>
        <taxon>Tannerellaceae</taxon>
        <taxon>Parabacteroides</taxon>
    </lineage>
</organism>
<dbReference type="RefSeq" id="WP_005857619.1">
    <property type="nucleotide sequence ID" value="NZ_BQOC01000001.1"/>
</dbReference>
<dbReference type="Pfam" id="PF16119">
    <property type="entry name" value="DUF4835"/>
    <property type="match status" value="1"/>
</dbReference>
<reference evidence="12 13" key="3">
    <citation type="journal article" date="2019" name="Nat. Med.">
        <title>A library of human gut bacterial isolates paired with longitudinal multiomics data enables mechanistic microbiome research.</title>
        <authorList>
            <person name="Poyet M."/>
            <person name="Groussin M."/>
            <person name="Gibbons S.M."/>
            <person name="Avila-Pacheco J."/>
            <person name="Jiang X."/>
            <person name="Kearney S.M."/>
            <person name="Perrotta A.R."/>
            <person name="Berdy B."/>
            <person name="Zhao S."/>
            <person name="Lieberman T.D."/>
            <person name="Swanson P.K."/>
            <person name="Smith M."/>
            <person name="Roesemann S."/>
            <person name="Alexander J.E."/>
            <person name="Rich S.A."/>
            <person name="Livny J."/>
            <person name="Vlamakis H."/>
            <person name="Clish C."/>
            <person name="Bullock K."/>
            <person name="Deik A."/>
            <person name="Scott J."/>
            <person name="Pierce K.A."/>
            <person name="Xavier R.J."/>
            <person name="Alm E.J."/>
        </authorList>
    </citation>
    <scope>NUCLEOTIDE SEQUENCE [LARGE SCALE GENOMIC DNA]</scope>
    <source>
        <strain evidence="6 12">BIOML-A2</strain>
        <strain evidence="7 13">BIOML-A20</strain>
        <strain evidence="5 14">BIOML-A9</strain>
    </source>
</reference>
<dbReference type="Proteomes" id="UP001210126">
    <property type="component" value="Unassembled WGS sequence"/>
</dbReference>
<evidence type="ECO:0000313" key="11">
    <source>
        <dbReference type="Proteomes" id="UP000284660"/>
    </source>
</evidence>
<evidence type="ECO:0000313" key="8">
    <source>
        <dbReference type="EMBL" id="RHD77869.1"/>
    </source>
</evidence>
<gene>
    <name evidence="8" type="ORF">DW782_00835</name>
    <name evidence="3" type="ORF">ERS852380_01683</name>
    <name evidence="2" type="ORF">ERS852429_02774</name>
    <name evidence="5" type="ORF">GKD67_19535</name>
    <name evidence="6" type="ORF">GKD68_08915</name>
    <name evidence="7" type="ORF">GKD70_08505</name>
    <name evidence="4" type="ORF">PN599_02685</name>
</gene>
<dbReference type="EMBL" id="JAQMPJ010000001">
    <property type="protein sequence ID" value="MDB9003911.1"/>
    <property type="molecule type" value="Genomic_DNA"/>
</dbReference>
<evidence type="ECO:0000313" key="2">
    <source>
        <dbReference type="EMBL" id="CUN23580.1"/>
    </source>
</evidence>
<evidence type="ECO:0000313" key="6">
    <source>
        <dbReference type="EMBL" id="MRZ54874.1"/>
    </source>
</evidence>
<evidence type="ECO:0000313" key="12">
    <source>
        <dbReference type="Proteomes" id="UP000432516"/>
    </source>
</evidence>
<protein>
    <submittedName>
        <fullName evidence="4">DUF4835 family protein</fullName>
    </submittedName>
</protein>
<evidence type="ECO:0000313" key="13">
    <source>
        <dbReference type="Proteomes" id="UP000441609"/>
    </source>
</evidence>
<feature type="chain" id="PRO_5014533254" evidence="1">
    <location>
        <begin position="23"/>
        <end position="303"/>
    </location>
</feature>
<reference evidence="9 10" key="1">
    <citation type="submission" date="2015-09" db="EMBL/GenBank/DDBJ databases">
        <authorList>
            <consortium name="Pathogen Informatics"/>
        </authorList>
    </citation>
    <scope>NUCLEOTIDE SEQUENCE [LARGE SCALE GENOMIC DNA]</scope>
    <source>
        <strain evidence="3 9">2789STDY5608822</strain>
        <strain evidence="2 10">2789STDY5608872</strain>
    </source>
</reference>
<dbReference type="Proteomes" id="UP000441609">
    <property type="component" value="Unassembled WGS sequence"/>
</dbReference>
<sequence>MRKVRRLFYLFMLCAAPFCGKAQELNARITVNGDKIATANKQIFTTLQNSLTEFVNNRKWTDATFAVNEKIDCTMTIIVNELDETNFKSEIQIQARRPVYNSSYTTTLLNFRDQQLDFEYTEGEPLDYNSNTLTSNLTATIVFYVYVILGLDFDSFAPKGGTTYIQQAQQIVNMAQSEMSWTGWKAFDSNQNRHAVATALQDNASDAFREMWYTYHRKGLDEMAANPDRGRTTIISALPALQEVKKARPTSVLLQMFADAKLDEIIAIYSKATTQERQEGYKMLFEIYPAQSTRLEELQKPVR</sequence>
<dbReference type="Proteomes" id="UP000432516">
    <property type="component" value="Unassembled WGS sequence"/>
</dbReference>
<dbReference type="EMBL" id="WKMY01000019">
    <property type="protein sequence ID" value="MRY95385.1"/>
    <property type="molecule type" value="Genomic_DNA"/>
</dbReference>
<feature type="signal peptide" evidence="1">
    <location>
        <begin position="1"/>
        <end position="22"/>
    </location>
</feature>
<dbReference type="EMBL" id="CYXP01000006">
    <property type="protein sequence ID" value="CUN23580.1"/>
    <property type="molecule type" value="Genomic_DNA"/>
</dbReference>
<keyword evidence="1" id="KW-0732">Signal</keyword>
<name>A0A173V9X1_PARDI</name>
<proteinExistence type="predicted"/>
<dbReference type="EMBL" id="QSJN01000001">
    <property type="protein sequence ID" value="RHD77869.1"/>
    <property type="molecule type" value="Genomic_DNA"/>
</dbReference>
<dbReference type="OMA" id="YNYHRKG"/>